<feature type="transmembrane region" description="Helical" evidence="9">
    <location>
        <begin position="586"/>
        <end position="610"/>
    </location>
</feature>
<evidence type="ECO:0000256" key="5">
    <source>
        <dbReference type="ARBA" id="ARBA00022781"/>
    </source>
</evidence>
<keyword evidence="10" id="KW-0175">Coiled coil</keyword>
<dbReference type="PIRSF" id="PIRSF001293">
    <property type="entry name" value="ATP6V0A1"/>
    <property type="match status" value="1"/>
</dbReference>
<feature type="coiled-coil region" evidence="10">
    <location>
        <begin position="107"/>
        <end position="134"/>
    </location>
</feature>
<evidence type="ECO:0000256" key="6">
    <source>
        <dbReference type="ARBA" id="ARBA00022989"/>
    </source>
</evidence>
<dbReference type="PANTHER" id="PTHR11629:SF63">
    <property type="entry name" value="V-TYPE PROTON ATPASE SUBUNIT A"/>
    <property type="match status" value="1"/>
</dbReference>
<dbReference type="GO" id="GO:0046961">
    <property type="term" value="F:proton-transporting ATPase activity, rotational mechanism"/>
    <property type="evidence" value="ECO:0007669"/>
    <property type="project" value="InterPro"/>
</dbReference>
<comment type="caution">
    <text evidence="11">The sequence shown here is derived from an EMBL/GenBank/DDBJ whole genome shotgun (WGS) entry which is preliminary data.</text>
</comment>
<feature type="transmembrane region" description="Helical" evidence="9">
    <location>
        <begin position="815"/>
        <end position="837"/>
    </location>
</feature>
<dbReference type="Pfam" id="PF01496">
    <property type="entry name" value="V_ATPase_I"/>
    <property type="match status" value="1"/>
</dbReference>
<comment type="similarity">
    <text evidence="2 9">Belongs to the V-ATPase 116 kDa subunit family.</text>
</comment>
<keyword evidence="8 9" id="KW-0472">Membrane</keyword>
<evidence type="ECO:0000256" key="7">
    <source>
        <dbReference type="ARBA" id="ARBA00023065"/>
    </source>
</evidence>
<keyword evidence="12" id="KW-1185">Reference proteome</keyword>
<keyword evidence="4 9" id="KW-0812">Transmembrane</keyword>
<reference evidence="11" key="2">
    <citation type="submission" date="2021-04" db="EMBL/GenBank/DDBJ databases">
        <authorList>
            <person name="Podell S."/>
        </authorList>
    </citation>
    <scope>NUCLEOTIDE SEQUENCE</scope>
    <source>
        <strain evidence="11">Hildebrandi</strain>
    </source>
</reference>
<dbReference type="AlphaFoldDB" id="A0A9K3LGY6"/>
<evidence type="ECO:0000256" key="8">
    <source>
        <dbReference type="ARBA" id="ARBA00023136"/>
    </source>
</evidence>
<evidence type="ECO:0000313" key="11">
    <source>
        <dbReference type="EMBL" id="KAG7360741.1"/>
    </source>
</evidence>
<keyword evidence="7 9" id="KW-0406">Ion transport</keyword>
<dbReference type="GO" id="GO:0051117">
    <property type="term" value="F:ATPase binding"/>
    <property type="evidence" value="ECO:0007669"/>
    <property type="project" value="TreeGrafter"/>
</dbReference>
<evidence type="ECO:0000256" key="1">
    <source>
        <dbReference type="ARBA" id="ARBA00004141"/>
    </source>
</evidence>
<evidence type="ECO:0000256" key="2">
    <source>
        <dbReference type="ARBA" id="ARBA00009904"/>
    </source>
</evidence>
<dbReference type="OrthoDB" id="10264220at2759"/>
<gene>
    <name evidence="11" type="ORF">IV203_035840</name>
</gene>
<reference evidence="11" key="1">
    <citation type="journal article" date="2021" name="Sci. Rep.">
        <title>Diploid genomic architecture of Nitzschia inconspicua, an elite biomass production diatom.</title>
        <authorList>
            <person name="Oliver A."/>
            <person name="Podell S."/>
            <person name="Pinowska A."/>
            <person name="Traller J.C."/>
            <person name="Smith S.R."/>
            <person name="McClure R."/>
            <person name="Beliaev A."/>
            <person name="Bohutskyi P."/>
            <person name="Hill E.A."/>
            <person name="Rabines A."/>
            <person name="Zheng H."/>
            <person name="Allen L.Z."/>
            <person name="Kuo A."/>
            <person name="Grigoriev I.V."/>
            <person name="Allen A.E."/>
            <person name="Hazlebeck D."/>
            <person name="Allen E.E."/>
        </authorList>
    </citation>
    <scope>NUCLEOTIDE SEQUENCE</scope>
    <source>
        <strain evidence="11">Hildebrandi</strain>
    </source>
</reference>
<dbReference type="EMBL" id="JAGRRH010000013">
    <property type="protein sequence ID" value="KAG7360741.1"/>
    <property type="molecule type" value="Genomic_DNA"/>
</dbReference>
<evidence type="ECO:0000256" key="10">
    <source>
        <dbReference type="SAM" id="Coils"/>
    </source>
</evidence>
<evidence type="ECO:0000256" key="4">
    <source>
        <dbReference type="ARBA" id="ARBA00022692"/>
    </source>
</evidence>
<keyword evidence="3 9" id="KW-0813">Transport</keyword>
<dbReference type="InterPro" id="IPR002490">
    <property type="entry name" value="V-ATPase_116kDa_su"/>
</dbReference>
<accession>A0A9K3LGY6</accession>
<comment type="function">
    <text evidence="9">Essential component of the vacuolar proton pump (V-ATPase), a multimeric enzyme that catalyzes the translocation of protons across the membranes. Required for assembly and activity of the V-ATPase.</text>
</comment>
<evidence type="ECO:0000256" key="3">
    <source>
        <dbReference type="ARBA" id="ARBA00022448"/>
    </source>
</evidence>
<dbReference type="InterPro" id="IPR026028">
    <property type="entry name" value="V-type_ATPase_116kDa_su_euka"/>
</dbReference>
<comment type="subcellular location">
    <subcellularLocation>
        <location evidence="1">Membrane</location>
        <topology evidence="1">Multi-pass membrane protein</topology>
    </subcellularLocation>
</comment>
<feature type="transmembrane region" description="Helical" evidence="9">
    <location>
        <begin position="709"/>
        <end position="728"/>
    </location>
</feature>
<dbReference type="PANTHER" id="PTHR11629">
    <property type="entry name" value="VACUOLAR PROTON ATPASES"/>
    <property type="match status" value="1"/>
</dbReference>
<name>A0A9K3LGY6_9STRA</name>
<feature type="transmembrane region" description="Helical" evidence="9">
    <location>
        <begin position="470"/>
        <end position="488"/>
    </location>
</feature>
<feature type="transmembrane region" description="Helical" evidence="9">
    <location>
        <begin position="417"/>
        <end position="450"/>
    </location>
</feature>
<dbReference type="GO" id="GO:0033179">
    <property type="term" value="C:proton-transporting V-type ATPase, V0 domain"/>
    <property type="evidence" value="ECO:0007669"/>
    <property type="project" value="InterPro"/>
</dbReference>
<sequence length="879" mass="100113">MAKWFRSEPMEYISIIMNEDAAHDCLADLGKLGAIQFTDLNPDLTPFQRRYVSYVKRCDELERKLRFFAGEIDKFDLECDTAGSVETFLENPLVVSSTGDSGSGKILEILEVELEKYEVQLRELNAFSEKLTVEYNEKVELQEVLEKARRFFMTDASRLRTSQLRPVGGRTPTGLSSLLESESRPNLDMRFSFITGVVSTEECARFERMVFRTTRGNCYVRFAAIQQPITDPASGILLEKSVFIIFYKSQAIEAKLKKICDAFQAHRYSLPDMDDSASVDMMLTENAQELVDSRTVLLKNQDTRYRLCLKMSHHINRWTWIVLREKSIYHSLNMFKADVSGMLRGEGWVVAENLHEVRDAVERAHSNMDSGMPSHLDRVPQPWPTPPTYFVTNKFTYAFQEFVNTYGIPRYREANPALFTAATFPFLFGVMYGDIGHGMFLFLNGLSLIWNEKKMENVKMDELSEGLHVARYMLTMMGFCAVYAGMMYNDCFSLGLNLFGSRWEFEGQEYGSVEDGAMAVPTAEYGSDASVYPFGLDPVWHVTSNELLFFNSFKMKMSVIFGICQMFLGTCLKGLNALYFQERLDFLFEFVPMVIFAVSLFVYMVFLIFLKWSIDWNHRMLYATCFDPTGDEWNSDWTMCELSGNGLCTPWGFSCTDSSTTADKCPLNYGGTGDGCQPPNLLTTLINIALSPGSVDEPMYAGQPFIQNILLLCAVGSVPVLLLAKPYFLSKLTHVPIYHHDEDAPLYADGHDDDDEEHGFGEIVIHQAIETIEFVLGMVSNTASYLRLWALSLAHSELATVFWDKAMLSTLNMNNFLACYFGFAVFAGVTFGVLLMMDVLECFLHALRLHWVEFQNKFYKADGVRFTPFSFYQVIKDAE</sequence>
<protein>
    <recommendedName>
        <fullName evidence="9">V-type proton ATPase subunit a</fullName>
    </recommendedName>
</protein>
<dbReference type="GO" id="GO:0016471">
    <property type="term" value="C:vacuolar proton-transporting V-type ATPase complex"/>
    <property type="evidence" value="ECO:0007669"/>
    <property type="project" value="TreeGrafter"/>
</dbReference>
<evidence type="ECO:0000313" key="12">
    <source>
        <dbReference type="Proteomes" id="UP000693970"/>
    </source>
</evidence>
<dbReference type="GO" id="GO:0007035">
    <property type="term" value="P:vacuolar acidification"/>
    <property type="evidence" value="ECO:0007669"/>
    <property type="project" value="TreeGrafter"/>
</dbReference>
<proteinExistence type="inferred from homology"/>
<feature type="transmembrane region" description="Helical" evidence="9">
    <location>
        <begin position="559"/>
        <end position="580"/>
    </location>
</feature>
<dbReference type="Proteomes" id="UP000693970">
    <property type="component" value="Unassembled WGS sequence"/>
</dbReference>
<evidence type="ECO:0000256" key="9">
    <source>
        <dbReference type="RuleBase" id="RU361189"/>
    </source>
</evidence>
<keyword evidence="5 9" id="KW-0375">Hydrogen ion transport</keyword>
<organism evidence="11 12">
    <name type="scientific">Nitzschia inconspicua</name>
    <dbReference type="NCBI Taxonomy" id="303405"/>
    <lineage>
        <taxon>Eukaryota</taxon>
        <taxon>Sar</taxon>
        <taxon>Stramenopiles</taxon>
        <taxon>Ochrophyta</taxon>
        <taxon>Bacillariophyta</taxon>
        <taxon>Bacillariophyceae</taxon>
        <taxon>Bacillariophycidae</taxon>
        <taxon>Bacillariales</taxon>
        <taxon>Bacillariaceae</taxon>
        <taxon>Nitzschia</taxon>
    </lineage>
</organism>
<keyword evidence="6 9" id="KW-1133">Transmembrane helix</keyword>